<dbReference type="GO" id="GO:0008236">
    <property type="term" value="F:serine-type peptidase activity"/>
    <property type="evidence" value="ECO:0007669"/>
    <property type="project" value="UniProtKB-KW"/>
</dbReference>
<evidence type="ECO:0000256" key="3">
    <source>
        <dbReference type="ARBA" id="ARBA00022801"/>
    </source>
</evidence>
<evidence type="ECO:0000313" key="9">
    <source>
        <dbReference type="Proteomes" id="UP000220133"/>
    </source>
</evidence>
<dbReference type="SMART" id="SM00228">
    <property type="entry name" value="PDZ"/>
    <property type="match status" value="1"/>
</dbReference>
<evidence type="ECO:0000256" key="4">
    <source>
        <dbReference type="ARBA" id="ARBA00022825"/>
    </source>
</evidence>
<dbReference type="EMBL" id="CP023777">
    <property type="protein sequence ID" value="ATL46278.1"/>
    <property type="molecule type" value="Genomic_DNA"/>
</dbReference>
<dbReference type="RefSeq" id="WP_098192667.1">
    <property type="nucleotide sequence ID" value="NZ_CP023777.1"/>
</dbReference>
<organism evidence="8 9">
    <name type="scientific">Chitinophaga caeni</name>
    <dbReference type="NCBI Taxonomy" id="2029983"/>
    <lineage>
        <taxon>Bacteria</taxon>
        <taxon>Pseudomonadati</taxon>
        <taxon>Bacteroidota</taxon>
        <taxon>Chitinophagia</taxon>
        <taxon>Chitinophagales</taxon>
        <taxon>Chitinophagaceae</taxon>
        <taxon>Chitinophaga</taxon>
    </lineage>
</organism>
<keyword evidence="9" id="KW-1185">Reference proteome</keyword>
<dbReference type="Gene3D" id="3.30.750.44">
    <property type="match status" value="1"/>
</dbReference>
<protein>
    <submittedName>
        <fullName evidence="8">Peptidase S41</fullName>
    </submittedName>
</protein>
<dbReference type="PROSITE" id="PS50106">
    <property type="entry name" value="PDZ"/>
    <property type="match status" value="1"/>
</dbReference>
<evidence type="ECO:0000313" key="8">
    <source>
        <dbReference type="EMBL" id="ATL46278.1"/>
    </source>
</evidence>
<dbReference type="GO" id="GO:0030288">
    <property type="term" value="C:outer membrane-bounded periplasmic space"/>
    <property type="evidence" value="ECO:0007669"/>
    <property type="project" value="TreeGrafter"/>
</dbReference>
<evidence type="ECO:0000256" key="1">
    <source>
        <dbReference type="ARBA" id="ARBA00009179"/>
    </source>
</evidence>
<dbReference type="InterPro" id="IPR029045">
    <property type="entry name" value="ClpP/crotonase-like_dom_sf"/>
</dbReference>
<proteinExistence type="inferred from homology"/>
<dbReference type="GO" id="GO:0006508">
    <property type="term" value="P:proteolysis"/>
    <property type="evidence" value="ECO:0007669"/>
    <property type="project" value="UniProtKB-KW"/>
</dbReference>
<dbReference type="InterPro" id="IPR041489">
    <property type="entry name" value="PDZ_6"/>
</dbReference>
<evidence type="ECO:0000256" key="6">
    <source>
        <dbReference type="SAM" id="SignalP"/>
    </source>
</evidence>
<feature type="chain" id="PRO_5013171969" evidence="6">
    <location>
        <begin position="21"/>
        <end position="551"/>
    </location>
</feature>
<comment type="similarity">
    <text evidence="1 5">Belongs to the peptidase S41A family.</text>
</comment>
<dbReference type="PANTHER" id="PTHR32060">
    <property type="entry name" value="TAIL-SPECIFIC PROTEASE"/>
    <property type="match status" value="1"/>
</dbReference>
<keyword evidence="6" id="KW-0732">Signal</keyword>
<keyword evidence="4 5" id="KW-0720">Serine protease</keyword>
<dbReference type="GO" id="GO:0004175">
    <property type="term" value="F:endopeptidase activity"/>
    <property type="evidence" value="ECO:0007669"/>
    <property type="project" value="TreeGrafter"/>
</dbReference>
<dbReference type="GO" id="GO:0007165">
    <property type="term" value="P:signal transduction"/>
    <property type="evidence" value="ECO:0007669"/>
    <property type="project" value="TreeGrafter"/>
</dbReference>
<dbReference type="InterPro" id="IPR005151">
    <property type="entry name" value="Tail-specific_protease"/>
</dbReference>
<evidence type="ECO:0000256" key="5">
    <source>
        <dbReference type="RuleBase" id="RU004404"/>
    </source>
</evidence>
<dbReference type="KEGG" id="cbae:COR50_03320"/>
<feature type="domain" description="PDZ" evidence="7">
    <location>
        <begin position="108"/>
        <end position="163"/>
    </location>
</feature>
<keyword evidence="3 5" id="KW-0378">Hydrolase</keyword>
<sequence length="551" mass="62590">MKNIFKVAMPLLLLAVLALGFNENDKYFQIAKNLDIFAAFYRELNTYYVDELPPEELMNHGIQAILEETDPYTDFIPEENLEELKFMATGKYGGIGAATITDSTWTRITDIYEGGPMEKAGVRVGDIIIKLDGKDAKGLSNEEVSKFLKGNAGTGLDILLRNPVTGKDTPRHIVREEINVHPVSYYGMVGKMAYIKMIQFTEMSAHQVQEAYEKLRSENKNIKGIILDLRGNPGGLLDEAVALANIFIDKGQLVVSTKGKVKNWDREYRTMQPAVDINTPLVVLTNRNSASAAEIVAGAVQDLDRGVILGQLSFGKGLVQTTRPLPYNAKLKVTTAKYYTPSGRCIQAIDYSHRGEDGEVSHVPDSLKKTFFTSNGRPVKDGGGIEPDEKIPVSYYSPIAVSLIRKQYIFDYVTNYYYRHKTIPEPGNFEFTDKDFEQFLKYIEDKDYNYQTNSEIALESFKEQAEKENYFDAVKKEYELLQQKIHHDKKQDILKHKEEVKRLIEEDIVNRYYFQRGRIQKSLTWDTDVAAAVQLLEDPLRYKAILKGTSE</sequence>
<dbReference type="AlphaFoldDB" id="A0A291QQK6"/>
<gene>
    <name evidence="8" type="ORF">COR50_03320</name>
</gene>
<dbReference type="Proteomes" id="UP000220133">
    <property type="component" value="Chromosome"/>
</dbReference>
<dbReference type="CDD" id="cd07560">
    <property type="entry name" value="Peptidase_S41_CPP"/>
    <property type="match status" value="1"/>
</dbReference>
<keyword evidence="2 5" id="KW-0645">Protease</keyword>
<feature type="signal peptide" evidence="6">
    <location>
        <begin position="1"/>
        <end position="20"/>
    </location>
</feature>
<dbReference type="OrthoDB" id="9812068at2"/>
<dbReference type="Pfam" id="PF03572">
    <property type="entry name" value="Peptidase_S41"/>
    <property type="match status" value="1"/>
</dbReference>
<dbReference type="InterPro" id="IPR001478">
    <property type="entry name" value="PDZ"/>
</dbReference>
<accession>A0A291QQK6</accession>
<dbReference type="InterPro" id="IPR036034">
    <property type="entry name" value="PDZ_sf"/>
</dbReference>
<evidence type="ECO:0000256" key="2">
    <source>
        <dbReference type="ARBA" id="ARBA00022670"/>
    </source>
</evidence>
<dbReference type="CDD" id="cd06782">
    <property type="entry name" value="cpPDZ_CPP-like"/>
    <property type="match status" value="1"/>
</dbReference>
<dbReference type="NCBIfam" id="TIGR00225">
    <property type="entry name" value="prc"/>
    <property type="match status" value="1"/>
</dbReference>
<dbReference type="Pfam" id="PF17820">
    <property type="entry name" value="PDZ_6"/>
    <property type="match status" value="1"/>
</dbReference>
<dbReference type="Gene3D" id="2.30.42.10">
    <property type="match status" value="1"/>
</dbReference>
<dbReference type="SMART" id="SM00245">
    <property type="entry name" value="TSPc"/>
    <property type="match status" value="1"/>
</dbReference>
<evidence type="ECO:0000259" key="7">
    <source>
        <dbReference type="PROSITE" id="PS50106"/>
    </source>
</evidence>
<dbReference type="SUPFAM" id="SSF50156">
    <property type="entry name" value="PDZ domain-like"/>
    <property type="match status" value="1"/>
</dbReference>
<reference evidence="8 9" key="1">
    <citation type="submission" date="2017-10" db="EMBL/GenBank/DDBJ databases">
        <title>Paenichitinophaga pekingensis gen. nov., sp. nov., isolated from activated sludge.</title>
        <authorList>
            <person name="Jin D."/>
            <person name="Kong X."/>
            <person name="Deng Y."/>
            <person name="Bai Z."/>
        </authorList>
    </citation>
    <scope>NUCLEOTIDE SEQUENCE [LARGE SCALE GENOMIC DNA]</scope>
    <source>
        <strain evidence="8 9">13</strain>
    </source>
</reference>
<dbReference type="PANTHER" id="PTHR32060:SF30">
    <property type="entry name" value="CARBOXY-TERMINAL PROCESSING PROTEASE CTPA"/>
    <property type="match status" value="1"/>
</dbReference>
<dbReference type="InterPro" id="IPR004447">
    <property type="entry name" value="Peptidase_S41A"/>
</dbReference>
<name>A0A291QQK6_9BACT</name>
<dbReference type="Gene3D" id="3.90.226.10">
    <property type="entry name" value="2-enoyl-CoA Hydratase, Chain A, domain 1"/>
    <property type="match status" value="1"/>
</dbReference>
<dbReference type="SUPFAM" id="SSF52096">
    <property type="entry name" value="ClpP/crotonase"/>
    <property type="match status" value="1"/>
</dbReference>